<dbReference type="Pfam" id="PF00501">
    <property type="entry name" value="AMP-binding"/>
    <property type="match status" value="1"/>
</dbReference>
<sequence length="520" mass="57354">MSVANTLIHNFLEQSAEQYPDKIALIHEDVRVNYADINASANRLAHWLIKDGIRIGDRVALIFENSLEYVVGYYGILKTGAVAVPLSTDLKPDGLGRLVSELEPRGIITSSRFERLVQATDISGVDIQSLIIKDFKLDWHSASFPVFGWREVVTGGDSSNPDISINDGSLASIIYTSGSTGAPKGVMLSHGNIVSNTHSICQYLCLTDQDIQMTVLPFFYVMGKSLLNTHFAVGGTIVINNKFAFPATVIKQMVEEHVTGFSGVPSTYAYLLHRSPLEKYRDQLTSLRYCSQAGGHMSKKIKEELRCALPAHTKIFIMYGATEASARLTYLEPDHFTEKIESIGKPITGVTLKILDENGREVPGGQTGELVGNGPNIMQGYWRDQDATASVLDRHGYHTGDQGYKDEDGCFYVTGRKDKLLKVGGHRINPQEIEDTLMESDLVMETAVMGVADALLGHRLIALVAPKNGNCSENMILGRCAERMPKYKMPSEVKLVRTLPKNTTGKIDMFKCMELAEKNV</sequence>
<dbReference type="Pfam" id="PF13193">
    <property type="entry name" value="AMP-binding_C"/>
    <property type="match status" value="1"/>
</dbReference>
<dbReference type="Gene3D" id="3.40.50.12780">
    <property type="entry name" value="N-terminal domain of ligase-like"/>
    <property type="match status" value="1"/>
</dbReference>
<dbReference type="InterPro" id="IPR000873">
    <property type="entry name" value="AMP-dep_synth/lig_dom"/>
</dbReference>
<accession>A0A445MZW2</accession>
<dbReference type="PROSITE" id="PS00455">
    <property type="entry name" value="AMP_BINDING"/>
    <property type="match status" value="1"/>
</dbReference>
<dbReference type="InterPro" id="IPR050237">
    <property type="entry name" value="ATP-dep_AMP-bd_enzyme"/>
</dbReference>
<dbReference type="InterPro" id="IPR020845">
    <property type="entry name" value="AMP-binding_CS"/>
</dbReference>
<feature type="domain" description="AMP-binding enzyme C-terminal" evidence="2">
    <location>
        <begin position="432"/>
        <end position="506"/>
    </location>
</feature>
<dbReference type="PANTHER" id="PTHR43767:SF1">
    <property type="entry name" value="NONRIBOSOMAL PEPTIDE SYNTHASE PES1 (EUROFUNG)-RELATED"/>
    <property type="match status" value="1"/>
</dbReference>
<feature type="domain" description="AMP-dependent synthetase/ligase" evidence="1">
    <location>
        <begin position="12"/>
        <end position="382"/>
    </location>
</feature>
<reference evidence="3" key="1">
    <citation type="submission" date="2018-01" db="EMBL/GenBank/DDBJ databases">
        <authorList>
            <person name="Regsiter A."/>
            <person name="William W."/>
        </authorList>
    </citation>
    <scope>NUCLEOTIDE SEQUENCE</scope>
    <source>
        <strain evidence="3">TRIP AH-1</strain>
    </source>
</reference>
<dbReference type="SUPFAM" id="SSF56801">
    <property type="entry name" value="Acetyl-CoA synthetase-like"/>
    <property type="match status" value="1"/>
</dbReference>
<dbReference type="EMBL" id="OJIN01000182">
    <property type="protein sequence ID" value="SPD74979.1"/>
    <property type="molecule type" value="Genomic_DNA"/>
</dbReference>
<dbReference type="InterPro" id="IPR045851">
    <property type="entry name" value="AMP-bd_C_sf"/>
</dbReference>
<keyword evidence="3" id="KW-0436">Ligase</keyword>
<dbReference type="GO" id="GO:0016878">
    <property type="term" value="F:acid-thiol ligase activity"/>
    <property type="evidence" value="ECO:0007669"/>
    <property type="project" value="UniProtKB-ARBA"/>
</dbReference>
<evidence type="ECO:0000259" key="1">
    <source>
        <dbReference type="Pfam" id="PF00501"/>
    </source>
</evidence>
<proteinExistence type="predicted"/>
<gene>
    <name evidence="3" type="ORF">PITCH_A400014</name>
</gene>
<organism evidence="3">
    <name type="scientific">uncultured Desulfobacterium sp</name>
    <dbReference type="NCBI Taxonomy" id="201089"/>
    <lineage>
        <taxon>Bacteria</taxon>
        <taxon>Pseudomonadati</taxon>
        <taxon>Thermodesulfobacteriota</taxon>
        <taxon>Desulfobacteria</taxon>
        <taxon>Desulfobacterales</taxon>
        <taxon>Desulfobacteriaceae</taxon>
        <taxon>Desulfobacterium</taxon>
        <taxon>environmental samples</taxon>
    </lineage>
</organism>
<dbReference type="Gene3D" id="3.30.300.30">
    <property type="match status" value="1"/>
</dbReference>
<dbReference type="AlphaFoldDB" id="A0A445MZW2"/>
<evidence type="ECO:0000259" key="2">
    <source>
        <dbReference type="Pfam" id="PF13193"/>
    </source>
</evidence>
<name>A0A445MZW2_9BACT</name>
<dbReference type="InterPro" id="IPR025110">
    <property type="entry name" value="AMP-bd_C"/>
</dbReference>
<evidence type="ECO:0000313" key="3">
    <source>
        <dbReference type="EMBL" id="SPD74979.1"/>
    </source>
</evidence>
<dbReference type="InterPro" id="IPR042099">
    <property type="entry name" value="ANL_N_sf"/>
</dbReference>
<dbReference type="PANTHER" id="PTHR43767">
    <property type="entry name" value="LONG-CHAIN-FATTY-ACID--COA LIGASE"/>
    <property type="match status" value="1"/>
</dbReference>
<protein>
    <submittedName>
        <fullName evidence="3">AMP-dependent synthetase and ligase</fullName>
    </submittedName>
</protein>